<reference evidence="1 2" key="1">
    <citation type="submission" date="2015-06" db="EMBL/GenBank/DDBJ databases">
        <title>Draft genome sequence of beer spoilage bacterium Megasphaera cerevisiae type strain 20462.</title>
        <authorList>
            <person name="Kutumbaka K."/>
            <person name="Pasmowitz J."/>
            <person name="Mategko J."/>
            <person name="Reyes D."/>
            <person name="Friedrich A."/>
            <person name="Han S."/>
            <person name="Martens-Habbena W."/>
            <person name="Neal-McKinney J."/>
            <person name="Janagama H.K."/>
            <person name="Nadala C."/>
            <person name="Samadpour M."/>
        </authorList>
    </citation>
    <scope>NUCLEOTIDE SEQUENCE [LARGE SCALE GENOMIC DNA]</scope>
    <source>
        <strain evidence="1 2">DSM 20462</strain>
    </source>
</reference>
<dbReference type="RefSeq" id="WP_048514560.1">
    <property type="nucleotide sequence ID" value="NZ_FUXD01000030.1"/>
</dbReference>
<dbReference type="OrthoDB" id="1669310at2"/>
<name>A0A0J6WRV8_9FIRM</name>
<evidence type="ECO:0000313" key="2">
    <source>
        <dbReference type="Proteomes" id="UP000036503"/>
    </source>
</evidence>
<dbReference type="STRING" id="39029.BSR42_05235"/>
<gene>
    <name evidence="1" type="ORF">AB840_09275</name>
</gene>
<dbReference type="InParanoid" id="A0A0J6WRV8"/>
<protein>
    <submittedName>
        <fullName evidence="1">Uncharacterized protein</fullName>
    </submittedName>
</protein>
<dbReference type="AlphaFoldDB" id="A0A0J6WRV8"/>
<organism evidence="1 2">
    <name type="scientific">Megasphaera cerevisiae DSM 20462</name>
    <dbReference type="NCBI Taxonomy" id="1122219"/>
    <lineage>
        <taxon>Bacteria</taxon>
        <taxon>Bacillati</taxon>
        <taxon>Bacillota</taxon>
        <taxon>Negativicutes</taxon>
        <taxon>Veillonellales</taxon>
        <taxon>Veillonellaceae</taxon>
        <taxon>Megasphaera</taxon>
    </lineage>
</organism>
<evidence type="ECO:0000313" key="1">
    <source>
        <dbReference type="EMBL" id="KMO86220.1"/>
    </source>
</evidence>
<comment type="caution">
    <text evidence="1">The sequence shown here is derived from an EMBL/GenBank/DDBJ whole genome shotgun (WGS) entry which is preliminary data.</text>
</comment>
<dbReference type="PATRIC" id="fig|1122219.3.peg.1567"/>
<dbReference type="EMBL" id="LEKT01000029">
    <property type="protein sequence ID" value="KMO86220.1"/>
    <property type="molecule type" value="Genomic_DNA"/>
</dbReference>
<sequence length="76" mass="8304">MSQIAKKHLLAGIIFGDTETGEYIYLPGGEVGAEHPLCVFEHDGTKEDIDLDMAGHLIDHLTLKKCIHPTLGNTSF</sequence>
<dbReference type="Proteomes" id="UP000036503">
    <property type="component" value="Unassembled WGS sequence"/>
</dbReference>
<keyword evidence="2" id="KW-1185">Reference proteome</keyword>
<proteinExistence type="predicted"/>
<accession>A0A0J6WRV8</accession>